<dbReference type="Gene3D" id="3.40.50.10810">
    <property type="entry name" value="Tandem AAA-ATPase domain"/>
    <property type="match status" value="1"/>
</dbReference>
<evidence type="ECO:0000256" key="2">
    <source>
        <dbReference type="PROSITE-ProRule" id="PRU00325"/>
    </source>
</evidence>
<keyword evidence="2" id="KW-0862">Zinc</keyword>
<dbReference type="InterPro" id="IPR038718">
    <property type="entry name" value="SNF2-like_sf"/>
</dbReference>
<protein>
    <submittedName>
        <fullName evidence="6">DEAD/DEAH box helicase family protein</fullName>
    </submittedName>
</protein>
<dbReference type="SMART" id="SM00487">
    <property type="entry name" value="DEXDc"/>
    <property type="match status" value="1"/>
</dbReference>
<dbReference type="RefSeq" id="WP_212216675.1">
    <property type="nucleotide sequence ID" value="NZ_JAGUCO010000011.1"/>
</dbReference>
<organism evidence="6 7">
    <name type="scientific">Carboxylicivirga linearis</name>
    <dbReference type="NCBI Taxonomy" id="1628157"/>
    <lineage>
        <taxon>Bacteria</taxon>
        <taxon>Pseudomonadati</taxon>
        <taxon>Bacteroidota</taxon>
        <taxon>Bacteroidia</taxon>
        <taxon>Marinilabiliales</taxon>
        <taxon>Marinilabiliaceae</taxon>
        <taxon>Carboxylicivirga</taxon>
    </lineage>
</organism>
<keyword evidence="2" id="KW-0479">Metal-binding</keyword>
<dbReference type="Proteomes" id="UP000708576">
    <property type="component" value="Unassembled WGS sequence"/>
</dbReference>
<dbReference type="PANTHER" id="PTHR10799">
    <property type="entry name" value="SNF2/RAD54 HELICASE FAMILY"/>
    <property type="match status" value="1"/>
</dbReference>
<dbReference type="PROSITE" id="PS51192">
    <property type="entry name" value="HELICASE_ATP_BIND_1"/>
    <property type="match status" value="1"/>
</dbReference>
<dbReference type="InterPro" id="IPR000330">
    <property type="entry name" value="SNF2_N"/>
</dbReference>
<evidence type="ECO:0000259" key="4">
    <source>
        <dbReference type="PROSITE" id="PS51192"/>
    </source>
</evidence>
<keyword evidence="7" id="KW-1185">Reference proteome</keyword>
<dbReference type="InterPro" id="IPR049730">
    <property type="entry name" value="SNF2/RAD54-like_C"/>
</dbReference>
<dbReference type="EMBL" id="JAGUCO010000011">
    <property type="protein sequence ID" value="MBS2099433.1"/>
    <property type="molecule type" value="Genomic_DNA"/>
</dbReference>
<dbReference type="SUPFAM" id="SSF52540">
    <property type="entry name" value="P-loop containing nucleoside triphosphate hydrolases"/>
    <property type="match status" value="2"/>
</dbReference>
<reference evidence="6 7" key="1">
    <citation type="journal article" date="2015" name="Int. J. Syst. Evol. Microbiol.">
        <title>Carboxylicivirga linearis sp. nov., isolated from a sea cucumber culture pond.</title>
        <authorList>
            <person name="Wang F.Q."/>
            <person name="Zhou Y.X."/>
            <person name="Lin X.Z."/>
            <person name="Chen G.J."/>
            <person name="Du Z.J."/>
        </authorList>
    </citation>
    <scope>NUCLEOTIDE SEQUENCE [LARGE SCALE GENOMIC DNA]</scope>
    <source>
        <strain evidence="6 7">FB218</strain>
    </source>
</reference>
<dbReference type="Pfam" id="PF00271">
    <property type="entry name" value="Helicase_C"/>
    <property type="match status" value="1"/>
</dbReference>
<gene>
    <name evidence="6" type="ORF">KEM10_14150</name>
</gene>
<dbReference type="InterPro" id="IPR007527">
    <property type="entry name" value="Znf_SWIM"/>
</dbReference>
<evidence type="ECO:0000313" key="7">
    <source>
        <dbReference type="Proteomes" id="UP000708576"/>
    </source>
</evidence>
<evidence type="ECO:0000259" key="3">
    <source>
        <dbReference type="PROSITE" id="PS50966"/>
    </source>
</evidence>
<dbReference type="CDD" id="cd18012">
    <property type="entry name" value="DEXQc_arch_SWI2_SNF2"/>
    <property type="match status" value="1"/>
</dbReference>
<proteinExistence type="predicted"/>
<dbReference type="InterPro" id="IPR014001">
    <property type="entry name" value="Helicase_ATP-bd"/>
</dbReference>
<comment type="caution">
    <text evidence="6">The sequence shown here is derived from an EMBL/GenBank/DDBJ whole genome shotgun (WGS) entry which is preliminary data.</text>
</comment>
<evidence type="ECO:0000256" key="1">
    <source>
        <dbReference type="ARBA" id="ARBA00022801"/>
    </source>
</evidence>
<keyword evidence="6" id="KW-0547">Nucleotide-binding</keyword>
<dbReference type="Gene3D" id="3.40.50.300">
    <property type="entry name" value="P-loop containing nucleotide triphosphate hydrolases"/>
    <property type="match status" value="1"/>
</dbReference>
<accession>A0ABS5JX85</accession>
<keyword evidence="2" id="KW-0863">Zinc-finger</keyword>
<keyword evidence="6" id="KW-0067">ATP-binding</keyword>
<sequence>MEQGKIDYLQEQIDLYANEEIKAKGKQLYLDGKVNYRLYNKETDTYIYSVKGGQNYKIQLSNLSTRNLKCSCSCPFIWGNICKHGVASIYHLMDFGGTQTVQDSSDGKTEALPLRTSDGYILESYENITLDVIRKNTLPSLFNRFRYAYGSILMGIGEIEEGKVEFTLNYGYKEDTVWFEKKQDKVYVNSENEKTGKGLGESEIICLLKMAKSKTPDMLDQLLNQKYIENSQQLMERYGLPSHSSFNQFFKFHFHPDKGLTPINKDTTIGLLPVNNPINSFLQPLLSGVQPQKLKLQSTEIDLKQERVIGFLMELREETSEWNKQPYFEVKAIIGKPNKARTQISSNLDFYDGNDGSFNVEKQETTNELLELLDAEKSKDVPYEYFQWQSKVMQLLALEPYVYMQTSDSYKIRKSDLRVIKISPKPIDAFYKVVEDSDFIMLQLKLRMDGKVLPKEVVSKVYEGQYVYEINNLFCIPRDFRVANLINNHLHDVKMVRSQKGLFWENVIRPMAQHVEIDFTSGAYGIEVIELDFHNKRVYLSEKENYLIITPEVEYHHMVSVPLVNTGDILIEEDGKWIQYKRNFELEEGFAEFLSTLHPQFEEQVAERKFYLQFNEFVDGLWFYRFYDALIRNDVEVFGLNELKKFKYSPHKGKISTTISSGLDWFEVDVQVSFGDNFVQLNDIRKAVKNNQRYIQLNDGSVGILPKEWFHRFEKYFRHGEVQDNKLTVSKLGFSIVDELFDNIDNNEVLEELSEKHRRLSNFTHIEETNIPQSITAELRPYQKEGLNWLNFLNEMKWGGILADDMGLGKTLQVLTFLQHVLKKNSTTNLIVVPTSLLFNWENEIRKFAPELNAYYHYGVGRSTDAKAFKEYDVVITSYGVLLRDVQMLSEFTFNYIILDESQAIKNPASRRYKAACLLQGYNRLALTGTPIENSTFDLFAQMSFVNRGFLGGVTAFKENYSNPIDKDGDEIRAAELQKLINPFVLRRTKEMVATELPDKTEDVIYCEMEPAQRKVYDAYRNHFRDKLMGQIESDGLAKSKMMVLEALTRLRQICDSPQLINDESIESNASVKIDELVQHITEKTANHKLLIFSQFVKMLGLIRDELQKRNIKFEYLDGQSTTKQREASVNNFQDDDELRVFLISLKAGGTGLNLTAADYVYIVDPWWNPAVENQAIDRCYRIGQDKKVFAYRMICKNTVEEKILKLQEKKTKIANDIVQTDENVMKNIGIDDIQDLFS</sequence>
<dbReference type="InterPro" id="IPR027417">
    <property type="entry name" value="P-loop_NTPase"/>
</dbReference>
<evidence type="ECO:0000259" key="5">
    <source>
        <dbReference type="PROSITE" id="PS51194"/>
    </source>
</evidence>
<dbReference type="GO" id="GO:0004386">
    <property type="term" value="F:helicase activity"/>
    <property type="evidence" value="ECO:0007669"/>
    <property type="project" value="UniProtKB-KW"/>
</dbReference>
<dbReference type="PROSITE" id="PS51194">
    <property type="entry name" value="HELICASE_CTER"/>
    <property type="match status" value="1"/>
</dbReference>
<dbReference type="SMART" id="SM00490">
    <property type="entry name" value="HELICc"/>
    <property type="match status" value="1"/>
</dbReference>
<dbReference type="InterPro" id="IPR001650">
    <property type="entry name" value="Helicase_C-like"/>
</dbReference>
<keyword evidence="6" id="KW-0347">Helicase</keyword>
<feature type="domain" description="SWIM-type" evidence="3">
    <location>
        <begin position="56"/>
        <end position="93"/>
    </location>
</feature>
<keyword evidence="1" id="KW-0378">Hydrolase</keyword>
<feature type="domain" description="Helicase ATP-binding" evidence="4">
    <location>
        <begin position="791"/>
        <end position="949"/>
    </location>
</feature>
<feature type="domain" description="Helicase C-terminal" evidence="5">
    <location>
        <begin position="1073"/>
        <end position="1230"/>
    </location>
</feature>
<dbReference type="PROSITE" id="PS50966">
    <property type="entry name" value="ZF_SWIM"/>
    <property type="match status" value="1"/>
</dbReference>
<evidence type="ECO:0000313" key="6">
    <source>
        <dbReference type="EMBL" id="MBS2099433.1"/>
    </source>
</evidence>
<dbReference type="Pfam" id="PF00176">
    <property type="entry name" value="SNF2-rel_dom"/>
    <property type="match status" value="1"/>
</dbReference>
<dbReference type="CDD" id="cd18793">
    <property type="entry name" value="SF2_C_SNF"/>
    <property type="match status" value="1"/>
</dbReference>
<name>A0ABS5JX85_9BACT</name>